<name>A0ABQ9ZHT9_9CRUS</name>
<evidence type="ECO:0000313" key="2">
    <source>
        <dbReference type="Proteomes" id="UP001234178"/>
    </source>
</evidence>
<reference evidence="1 2" key="1">
    <citation type="journal article" date="2023" name="Nucleic Acids Res.">
        <title>The hologenome of Daphnia magna reveals possible DNA methylation and microbiome-mediated evolution of the host genome.</title>
        <authorList>
            <person name="Chaturvedi A."/>
            <person name="Li X."/>
            <person name="Dhandapani V."/>
            <person name="Marshall H."/>
            <person name="Kissane S."/>
            <person name="Cuenca-Cambronero M."/>
            <person name="Asole G."/>
            <person name="Calvet F."/>
            <person name="Ruiz-Romero M."/>
            <person name="Marangio P."/>
            <person name="Guigo R."/>
            <person name="Rago D."/>
            <person name="Mirbahai L."/>
            <person name="Eastwood N."/>
            <person name="Colbourne J.K."/>
            <person name="Zhou J."/>
            <person name="Mallon E."/>
            <person name="Orsini L."/>
        </authorList>
    </citation>
    <scope>NUCLEOTIDE SEQUENCE [LARGE SCALE GENOMIC DNA]</scope>
    <source>
        <strain evidence="1">LRV0_1</strain>
    </source>
</reference>
<protein>
    <submittedName>
        <fullName evidence="1">Uncharacterized protein</fullName>
    </submittedName>
</protein>
<proteinExistence type="predicted"/>
<dbReference type="EMBL" id="JAOYFB010000004">
    <property type="protein sequence ID" value="KAK4012501.1"/>
    <property type="molecule type" value="Genomic_DNA"/>
</dbReference>
<accession>A0ABQ9ZHT9</accession>
<organism evidence="1 2">
    <name type="scientific">Daphnia magna</name>
    <dbReference type="NCBI Taxonomy" id="35525"/>
    <lineage>
        <taxon>Eukaryota</taxon>
        <taxon>Metazoa</taxon>
        <taxon>Ecdysozoa</taxon>
        <taxon>Arthropoda</taxon>
        <taxon>Crustacea</taxon>
        <taxon>Branchiopoda</taxon>
        <taxon>Diplostraca</taxon>
        <taxon>Cladocera</taxon>
        <taxon>Anomopoda</taxon>
        <taxon>Daphniidae</taxon>
        <taxon>Daphnia</taxon>
    </lineage>
</organism>
<sequence>MAHILGNYQMSNALQICLTTDYDSTGACVNAWQVNNMPVKFKTLTCSLINNNPIKRRKLQMIVATSSKENPQGMAIVFF</sequence>
<dbReference type="Proteomes" id="UP001234178">
    <property type="component" value="Unassembled WGS sequence"/>
</dbReference>
<comment type="caution">
    <text evidence="1">The sequence shown here is derived from an EMBL/GenBank/DDBJ whole genome shotgun (WGS) entry which is preliminary data.</text>
</comment>
<evidence type="ECO:0000313" key="1">
    <source>
        <dbReference type="EMBL" id="KAK4012501.1"/>
    </source>
</evidence>
<gene>
    <name evidence="1" type="ORF">OUZ56_024740</name>
</gene>
<keyword evidence="2" id="KW-1185">Reference proteome</keyword>